<dbReference type="InterPro" id="IPR037056">
    <property type="entry name" value="RNase_H1_N_sf"/>
</dbReference>
<dbReference type="GO" id="GO:0046872">
    <property type="term" value="F:metal ion binding"/>
    <property type="evidence" value="ECO:0007669"/>
    <property type="project" value="UniProtKB-KW"/>
</dbReference>
<keyword evidence="11" id="KW-0378">Hydrolase</keyword>
<dbReference type="EMBL" id="JXBY01000003">
    <property type="protein sequence ID" value="KJY59105.1"/>
    <property type="molecule type" value="Genomic_DNA"/>
</dbReference>
<dbReference type="InterPro" id="IPR036397">
    <property type="entry name" value="RNaseH_sf"/>
</dbReference>
<evidence type="ECO:0000256" key="5">
    <source>
        <dbReference type="ARBA" id="ARBA00011245"/>
    </source>
</evidence>
<evidence type="ECO:0000256" key="11">
    <source>
        <dbReference type="ARBA" id="ARBA00022801"/>
    </source>
</evidence>
<dbReference type="RefSeq" id="WP_045927413.1">
    <property type="nucleotide sequence ID" value="NZ_JBHSZS010000005.1"/>
</dbReference>
<comment type="cofactor">
    <cofactor evidence="2">
        <name>Mg(2+)</name>
        <dbReference type="ChEBI" id="CHEBI:18420"/>
    </cofactor>
</comment>
<comment type="catalytic activity">
    <reaction evidence="1">
        <text>Endonucleolytic cleavage to 5'-phosphomonoester.</text>
        <dbReference type="EC" id="3.1.26.4"/>
    </reaction>
</comment>
<dbReference type="GO" id="GO:0043137">
    <property type="term" value="P:DNA replication, removal of RNA primer"/>
    <property type="evidence" value="ECO:0007669"/>
    <property type="project" value="TreeGrafter"/>
</dbReference>
<evidence type="ECO:0000313" key="15">
    <source>
        <dbReference type="Proteomes" id="UP000033533"/>
    </source>
</evidence>
<dbReference type="GO" id="GO:0004523">
    <property type="term" value="F:RNA-DNA hybrid ribonuclease activity"/>
    <property type="evidence" value="ECO:0007669"/>
    <property type="project" value="UniProtKB-EC"/>
</dbReference>
<keyword evidence="9" id="KW-0479">Metal-binding</keyword>
<dbReference type="CDD" id="cd09278">
    <property type="entry name" value="RNase_HI_prokaryote_like"/>
    <property type="match status" value="1"/>
</dbReference>
<comment type="function">
    <text evidence="3">Endonuclease that specifically degrades the RNA of RNA-DNA hybrids.</text>
</comment>
<evidence type="ECO:0000256" key="1">
    <source>
        <dbReference type="ARBA" id="ARBA00000077"/>
    </source>
</evidence>
<dbReference type="Pfam" id="PF01693">
    <property type="entry name" value="Cauli_VI"/>
    <property type="match status" value="1"/>
</dbReference>
<dbReference type="EC" id="3.1.26.4" evidence="6"/>
<evidence type="ECO:0000256" key="10">
    <source>
        <dbReference type="ARBA" id="ARBA00022759"/>
    </source>
</evidence>
<evidence type="ECO:0000256" key="3">
    <source>
        <dbReference type="ARBA" id="ARBA00004065"/>
    </source>
</evidence>
<evidence type="ECO:0000256" key="8">
    <source>
        <dbReference type="ARBA" id="ARBA00022722"/>
    </source>
</evidence>
<dbReference type="OrthoDB" id="9811552at2"/>
<evidence type="ECO:0000256" key="2">
    <source>
        <dbReference type="ARBA" id="ARBA00001946"/>
    </source>
</evidence>
<comment type="similarity">
    <text evidence="4">Belongs to the RNase H family.</text>
</comment>
<comment type="subunit">
    <text evidence="5">Monomer.</text>
</comment>
<keyword evidence="10" id="KW-0255">Endonuclease</keyword>
<evidence type="ECO:0000259" key="13">
    <source>
        <dbReference type="PROSITE" id="PS50879"/>
    </source>
</evidence>
<evidence type="ECO:0000256" key="12">
    <source>
        <dbReference type="ARBA" id="ARBA00022842"/>
    </source>
</evidence>
<dbReference type="PROSITE" id="PS50879">
    <property type="entry name" value="RNASE_H_1"/>
    <property type="match status" value="1"/>
</dbReference>
<dbReference type="InterPro" id="IPR012337">
    <property type="entry name" value="RNaseH-like_sf"/>
</dbReference>
<dbReference type="AlphaFoldDB" id="A0A0F4LKJ8"/>
<dbReference type="PANTHER" id="PTHR10642">
    <property type="entry name" value="RIBONUCLEASE H1"/>
    <property type="match status" value="1"/>
</dbReference>
<reference evidence="14 15" key="1">
    <citation type="submission" date="2014-12" db="EMBL/GenBank/DDBJ databases">
        <title>Comparative genomics of the lactic acid bacteria isolated from the honey bee gut.</title>
        <authorList>
            <person name="Ellegaard K.M."/>
            <person name="Tamarit D."/>
            <person name="Javelind E."/>
            <person name="Olofsson T."/>
            <person name="Andersson S.G."/>
            <person name="Vasquez A."/>
        </authorList>
    </citation>
    <scope>NUCLEOTIDE SEQUENCE [LARGE SCALE GENOMIC DNA]</scope>
    <source>
        <strain evidence="14 15">Biut2</strain>
    </source>
</reference>
<proteinExistence type="inferred from homology"/>
<dbReference type="Gene3D" id="3.30.420.10">
    <property type="entry name" value="Ribonuclease H-like superfamily/Ribonuclease H"/>
    <property type="match status" value="1"/>
</dbReference>
<gene>
    <name evidence="14" type="primary">rnhA</name>
    <name evidence="14" type="ORF">JF76_01810</name>
</gene>
<keyword evidence="8" id="KW-0540">Nuclease</keyword>
<dbReference type="SUPFAM" id="SSF55658">
    <property type="entry name" value="L9 N-domain-like"/>
    <property type="match status" value="1"/>
</dbReference>
<comment type="caution">
    <text evidence="14">The sequence shown here is derived from an EMBL/GenBank/DDBJ whole genome shotgun (WGS) entry which is preliminary data.</text>
</comment>
<dbReference type="STRING" id="1218493.JF76_01810"/>
<protein>
    <recommendedName>
        <fullName evidence="7">Ribonuclease H</fullName>
        <ecNumber evidence="6">3.1.26.4</ecNumber>
    </recommendedName>
</protein>
<accession>A0A0F4LKJ8</accession>
<organism evidence="14 15">
    <name type="scientific">Lactobacillus kullabergensis</name>
    <dbReference type="NCBI Taxonomy" id="1218493"/>
    <lineage>
        <taxon>Bacteria</taxon>
        <taxon>Bacillati</taxon>
        <taxon>Bacillota</taxon>
        <taxon>Bacilli</taxon>
        <taxon>Lactobacillales</taxon>
        <taxon>Lactobacillaceae</taxon>
        <taxon>Lactobacillus</taxon>
    </lineage>
</organism>
<dbReference type="PANTHER" id="PTHR10642:SF26">
    <property type="entry name" value="RIBONUCLEASE H1"/>
    <property type="match status" value="1"/>
</dbReference>
<dbReference type="InterPro" id="IPR022892">
    <property type="entry name" value="RNaseHI"/>
</dbReference>
<keyword evidence="12" id="KW-0460">Magnesium</keyword>
<dbReference type="InterPro" id="IPR002156">
    <property type="entry name" value="RNaseH_domain"/>
</dbReference>
<dbReference type="SUPFAM" id="SSF53098">
    <property type="entry name" value="Ribonuclease H-like"/>
    <property type="match status" value="1"/>
</dbReference>
<dbReference type="InterPro" id="IPR011320">
    <property type="entry name" value="RNase_H1_N"/>
</dbReference>
<dbReference type="HOGENOM" id="CLU_030894_0_4_9"/>
<dbReference type="Gene3D" id="3.40.970.10">
    <property type="entry name" value="Ribonuclease H1, N-terminal domain"/>
    <property type="match status" value="1"/>
</dbReference>
<dbReference type="PATRIC" id="fig|1218493.3.peg.192"/>
<evidence type="ECO:0000256" key="4">
    <source>
        <dbReference type="ARBA" id="ARBA00005300"/>
    </source>
</evidence>
<dbReference type="FunFam" id="3.40.970.10:FF:000002">
    <property type="entry name" value="Ribonuclease H"/>
    <property type="match status" value="1"/>
</dbReference>
<dbReference type="InterPro" id="IPR050092">
    <property type="entry name" value="RNase_H"/>
</dbReference>
<sequence length="266" mass="30708">MKFYAVKKGRKPGVYRTWDEARKQVEGYSGAEYKSFTKITDATEYLDWDRKTVHQVFQKDEDSLQKAIAKIQKESRKIKQNPAIDNTQKVTKATDQLLPADSGNYFATIYTDGGTRNTGNFKGGHVRETDKAAWAYLIEWQDQGHKKSTYDSNGEFGATNNKMELTALIEALKKLLELGFNERPLLFVLDSQYVLNPITKGWLKSWKKRGWTKSTKGAIANLECWQELEQLLNKFPQSKFEWTKGHANNRGNEFVDHTLNKFMDQM</sequence>
<evidence type="ECO:0000256" key="6">
    <source>
        <dbReference type="ARBA" id="ARBA00012180"/>
    </source>
</evidence>
<evidence type="ECO:0000256" key="7">
    <source>
        <dbReference type="ARBA" id="ARBA00017721"/>
    </source>
</evidence>
<evidence type="ECO:0000313" key="14">
    <source>
        <dbReference type="EMBL" id="KJY59105.1"/>
    </source>
</evidence>
<dbReference type="InterPro" id="IPR009027">
    <property type="entry name" value="Ribosomal_bL9/RNase_H1_N"/>
</dbReference>
<evidence type="ECO:0000256" key="9">
    <source>
        <dbReference type="ARBA" id="ARBA00022723"/>
    </source>
</evidence>
<dbReference type="Pfam" id="PF00075">
    <property type="entry name" value="RNase_H"/>
    <property type="match status" value="1"/>
</dbReference>
<feature type="domain" description="RNase H type-1" evidence="13">
    <location>
        <begin position="103"/>
        <end position="264"/>
    </location>
</feature>
<dbReference type="Proteomes" id="UP000033533">
    <property type="component" value="Unassembled WGS sequence"/>
</dbReference>
<dbReference type="GO" id="GO:0003676">
    <property type="term" value="F:nucleic acid binding"/>
    <property type="evidence" value="ECO:0007669"/>
    <property type="project" value="InterPro"/>
</dbReference>
<name>A0A0F4LKJ8_9LACO</name>